<accession>A0A0P7ZLT2</accession>
<dbReference type="InterPro" id="IPR058240">
    <property type="entry name" value="rSAM_sf"/>
</dbReference>
<dbReference type="Gene3D" id="3.40.50.280">
    <property type="entry name" value="Cobalamin-binding domain"/>
    <property type="match status" value="1"/>
</dbReference>
<evidence type="ECO:0000256" key="8">
    <source>
        <dbReference type="ARBA" id="ARBA00023014"/>
    </source>
</evidence>
<keyword evidence="6" id="KW-0479">Metal-binding</keyword>
<dbReference type="GO" id="GO:0051539">
    <property type="term" value="F:4 iron, 4 sulfur cluster binding"/>
    <property type="evidence" value="ECO:0007669"/>
    <property type="project" value="UniProtKB-KW"/>
</dbReference>
<evidence type="ECO:0000256" key="5">
    <source>
        <dbReference type="ARBA" id="ARBA00022691"/>
    </source>
</evidence>
<dbReference type="InterPro" id="IPR051198">
    <property type="entry name" value="BchE-like"/>
</dbReference>
<evidence type="ECO:0000259" key="9">
    <source>
        <dbReference type="PROSITE" id="PS51332"/>
    </source>
</evidence>
<dbReference type="InterPro" id="IPR006158">
    <property type="entry name" value="Cobalamin-bd"/>
</dbReference>
<dbReference type="InterPro" id="IPR007197">
    <property type="entry name" value="rSAM"/>
</dbReference>
<dbReference type="SUPFAM" id="SSF102114">
    <property type="entry name" value="Radical SAM enzymes"/>
    <property type="match status" value="1"/>
</dbReference>
<protein>
    <submittedName>
        <fullName evidence="11">Fe-S oxidoreductase</fullName>
    </submittedName>
</protein>
<evidence type="ECO:0000256" key="4">
    <source>
        <dbReference type="ARBA" id="ARBA00022679"/>
    </source>
</evidence>
<comment type="similarity">
    <text evidence="2">Belongs to the methylamine corrinoid protein family.</text>
</comment>
<evidence type="ECO:0000313" key="11">
    <source>
        <dbReference type="EMBL" id="KPQ45144.1"/>
    </source>
</evidence>
<proteinExistence type="inferred from homology"/>
<keyword evidence="3" id="KW-0489">Methyltransferase</keyword>
<dbReference type="GO" id="GO:0031419">
    <property type="term" value="F:cobalamin binding"/>
    <property type="evidence" value="ECO:0007669"/>
    <property type="project" value="InterPro"/>
</dbReference>
<evidence type="ECO:0000259" key="10">
    <source>
        <dbReference type="PROSITE" id="PS51918"/>
    </source>
</evidence>
<evidence type="ECO:0000256" key="3">
    <source>
        <dbReference type="ARBA" id="ARBA00022603"/>
    </source>
</evidence>
<dbReference type="SFLD" id="SFLDG01082">
    <property type="entry name" value="B12-binding_domain_containing"/>
    <property type="match status" value="1"/>
</dbReference>
<keyword evidence="7" id="KW-0408">Iron</keyword>
<sequence>MKNNATEGCEVLLIGYEDEENLGLRSIAAYLIENGVRAKIEPYNNSQKILERILVEKPRLVGFSLIFQRMLFNFADLIAYLRKNGITAHFTIGGHFPTLEYRITLESIPGLDTVVRHEGELTLLELFHNIDSPDHWNMIKGLAYRNNGEIVVTPPRPLIFDLDSLPFPIRNKEVVTYRGLGIHSLLASRGCQYNCSFCSVQQFYRGAPGRKRRSRSPSNVVREMEKLYSENGTRIFLFKDDDLGLRNTGQRQWVEEFIGELKRKNLSDKIAWRVSCRVDEVDAEMMNKLRDNGLAFLYLGIESGSSHGLKTFNKGYSVDQIRPALNILQELGIKFEYGFMILDPDSTIESIKENITFLGDLSRDGRAVSISQRCSLILEPRFLID</sequence>
<reference evidence="11 12" key="1">
    <citation type="submission" date="2015-09" db="EMBL/GenBank/DDBJ databases">
        <title>A metagenomics-based metabolic model of nitrate-dependent anaerobic oxidation of methane by Methanoperedens-like archaea.</title>
        <authorList>
            <person name="Arshad A."/>
            <person name="Speth D.R."/>
            <person name="De Graaf R.M."/>
            <person name="Op Den Camp H.J."/>
            <person name="Jetten M.S."/>
            <person name="Welte C.U."/>
        </authorList>
    </citation>
    <scope>NUCLEOTIDE SEQUENCE [LARGE SCALE GENOMIC DNA]</scope>
</reference>
<dbReference type="InterPro" id="IPR036724">
    <property type="entry name" value="Cobalamin-bd_sf"/>
</dbReference>
<dbReference type="Proteomes" id="UP000050360">
    <property type="component" value="Unassembled WGS sequence"/>
</dbReference>
<dbReference type="PANTHER" id="PTHR43409">
    <property type="entry name" value="ANAEROBIC MAGNESIUM-PROTOPORPHYRIN IX MONOMETHYL ESTER CYCLASE-RELATED"/>
    <property type="match status" value="1"/>
</dbReference>
<dbReference type="Gene3D" id="3.80.30.20">
    <property type="entry name" value="tm_1862 like domain"/>
    <property type="match status" value="1"/>
</dbReference>
<dbReference type="Pfam" id="PF02310">
    <property type="entry name" value="B12-binding"/>
    <property type="match status" value="1"/>
</dbReference>
<dbReference type="CDD" id="cd01335">
    <property type="entry name" value="Radical_SAM"/>
    <property type="match status" value="1"/>
</dbReference>
<dbReference type="SMART" id="SM00729">
    <property type="entry name" value="Elp3"/>
    <property type="match status" value="1"/>
</dbReference>
<feature type="domain" description="Radical SAM core" evidence="10">
    <location>
        <begin position="177"/>
        <end position="385"/>
    </location>
</feature>
<dbReference type="InterPro" id="IPR034466">
    <property type="entry name" value="Methyltransferase_Class_B"/>
</dbReference>
<dbReference type="SFLD" id="SFLDS00029">
    <property type="entry name" value="Radical_SAM"/>
    <property type="match status" value="1"/>
</dbReference>
<dbReference type="InterPro" id="IPR006638">
    <property type="entry name" value="Elp3/MiaA/NifB-like_rSAM"/>
</dbReference>
<gene>
    <name evidence="11" type="ORF">MPEBLZ_00283</name>
</gene>
<dbReference type="GO" id="GO:0046872">
    <property type="term" value="F:metal ion binding"/>
    <property type="evidence" value="ECO:0007669"/>
    <property type="project" value="UniProtKB-KW"/>
</dbReference>
<dbReference type="PANTHER" id="PTHR43409:SF7">
    <property type="entry name" value="BLL1977 PROTEIN"/>
    <property type="match status" value="1"/>
</dbReference>
<evidence type="ECO:0000256" key="1">
    <source>
        <dbReference type="ARBA" id="ARBA00001966"/>
    </source>
</evidence>
<dbReference type="SUPFAM" id="SSF52242">
    <property type="entry name" value="Cobalamin (vitamin B12)-binding domain"/>
    <property type="match status" value="1"/>
</dbReference>
<dbReference type="PROSITE" id="PS51918">
    <property type="entry name" value="RADICAL_SAM"/>
    <property type="match status" value="1"/>
</dbReference>
<keyword evidence="5" id="KW-0949">S-adenosyl-L-methionine</keyword>
<dbReference type="SFLD" id="SFLDG01123">
    <property type="entry name" value="methyltransferase_(Class_B)"/>
    <property type="match status" value="1"/>
</dbReference>
<keyword evidence="4" id="KW-0808">Transferase</keyword>
<comment type="caution">
    <text evidence="11">The sequence shown here is derived from an EMBL/GenBank/DDBJ whole genome shotgun (WGS) entry which is preliminary data.</text>
</comment>
<dbReference type="EMBL" id="LKCM01000020">
    <property type="protein sequence ID" value="KPQ45144.1"/>
    <property type="molecule type" value="Genomic_DNA"/>
</dbReference>
<feature type="domain" description="B12-binding" evidence="9">
    <location>
        <begin position="7"/>
        <end position="137"/>
    </location>
</feature>
<dbReference type="PROSITE" id="PS51332">
    <property type="entry name" value="B12_BINDING"/>
    <property type="match status" value="1"/>
</dbReference>
<dbReference type="GO" id="GO:0003824">
    <property type="term" value="F:catalytic activity"/>
    <property type="evidence" value="ECO:0007669"/>
    <property type="project" value="InterPro"/>
</dbReference>
<evidence type="ECO:0000256" key="7">
    <source>
        <dbReference type="ARBA" id="ARBA00023004"/>
    </source>
</evidence>
<evidence type="ECO:0000256" key="2">
    <source>
        <dbReference type="ARBA" id="ARBA00010854"/>
    </source>
</evidence>
<evidence type="ECO:0000256" key="6">
    <source>
        <dbReference type="ARBA" id="ARBA00022723"/>
    </source>
</evidence>
<organism evidence="11 12">
    <name type="scientific">Candidatus Methanoperedens nitratireducens</name>
    <dbReference type="NCBI Taxonomy" id="1392998"/>
    <lineage>
        <taxon>Archaea</taxon>
        <taxon>Methanobacteriati</taxon>
        <taxon>Methanobacteriota</taxon>
        <taxon>Stenosarchaea group</taxon>
        <taxon>Methanomicrobia</taxon>
        <taxon>Methanosarcinales</taxon>
        <taxon>ANME-2 cluster</taxon>
        <taxon>Candidatus Methanoperedentaceae</taxon>
        <taxon>Candidatus Methanoperedens</taxon>
    </lineage>
</organism>
<dbReference type="InterPro" id="IPR023404">
    <property type="entry name" value="rSAM_horseshoe"/>
</dbReference>
<comment type="cofactor">
    <cofactor evidence="1">
        <name>[4Fe-4S] cluster</name>
        <dbReference type="ChEBI" id="CHEBI:49883"/>
    </cofactor>
</comment>
<evidence type="ECO:0000313" key="12">
    <source>
        <dbReference type="Proteomes" id="UP000050360"/>
    </source>
</evidence>
<name>A0A0P7ZLT2_9EURY</name>
<keyword evidence="8" id="KW-0411">Iron-sulfur</keyword>
<dbReference type="AlphaFoldDB" id="A0A0P7ZLT2"/>
<dbReference type="Pfam" id="PF04055">
    <property type="entry name" value="Radical_SAM"/>
    <property type="match status" value="1"/>
</dbReference>